<feature type="binding site" evidence="9">
    <location>
        <position position="639"/>
    </location>
    <ligand>
        <name>Zn(2+)</name>
        <dbReference type="ChEBI" id="CHEBI:29105"/>
        <label>2</label>
    </ligand>
</feature>
<dbReference type="InterPro" id="IPR013083">
    <property type="entry name" value="Znf_RING/FYVE/PHD"/>
</dbReference>
<evidence type="ECO:0000256" key="2">
    <source>
        <dbReference type="ARBA" id="ARBA00010210"/>
    </source>
</evidence>
<feature type="site" description="Histone H3K4me3 binding" evidence="8">
    <location>
        <position position="640"/>
    </location>
</feature>
<dbReference type="InterPro" id="IPR001965">
    <property type="entry name" value="Znf_PHD"/>
</dbReference>
<feature type="compositionally biased region" description="Basic and acidic residues" evidence="12">
    <location>
        <begin position="275"/>
        <end position="286"/>
    </location>
</feature>
<comment type="function">
    <text evidence="11">Component of an histone acetyltransferase complex.</text>
</comment>
<comment type="domain">
    <text evidence="11">The PHD-type zinc finger mediates the binding to H3K4me3.</text>
</comment>
<feature type="binding site" evidence="9">
    <location>
        <position position="628"/>
    </location>
    <ligand>
        <name>Zn(2+)</name>
        <dbReference type="ChEBI" id="CHEBI:29105"/>
        <label>1</label>
    </ligand>
</feature>
<feature type="binding site" evidence="9">
    <location>
        <position position="685"/>
    </location>
    <ligand>
        <name>Zn(2+)</name>
        <dbReference type="ChEBI" id="CHEBI:29105"/>
        <label>2</label>
    </ligand>
</feature>
<name>A0A8H3INU4_9LECA</name>
<feature type="region of interest" description="Disordered" evidence="12">
    <location>
        <begin position="253"/>
        <end position="332"/>
    </location>
</feature>
<comment type="subunit">
    <text evidence="11">Component of an histone acetyltransferase complex. Interacts with H3K4me3 and to a lesser extent with H3K4me2.</text>
</comment>
<dbReference type="GO" id="GO:0008270">
    <property type="term" value="F:zinc ion binding"/>
    <property type="evidence" value="ECO:0007669"/>
    <property type="project" value="UniProtKB-KW"/>
</dbReference>
<sequence>MRAFLNTTTGDQPTASNRRQPVRQTRTNPARTATNVLQPQVGALAQAPDGDRNANPGFYPAITHFTDAITALPKEMIRHYTMLKEVDAKTHGPEALLGQYLNAALKVSGHFQQQTPRTQANQAENTIHTSTSNGLPPADNTGNGSQPSAHDDAANLARRGLFHNVRLAMLEMLQTLDEKNHVLNTAIDSLDKQMRRCNSSYPHIEDEISEEARYGSLTHWAYTDTSAEKKGMIAGERTRRAANTAAAAAQQEAEGAAMRSEARREALAARKHRNQHVDSDFDDGRAISKNPKSSGKGRKAADANLGTAAGLGILNGAAPPNKRRKVEKAAGGLPAERAMASVFGANGGTGRGLASSPRDIPGNDAAAKKRGRGGSLAVNGTVRKRANTNASTVNPPSLASSPIVATFAAAKDRGGRSPAPSMMQRLPSARARQNSTQTVVQSARNRSSSTNVRTTNGNGLYGTTADVDKVSGLTGRTIGDVKSSMKETVNAKGEHLVEDIGTGDGAGDLRGGLVVGSRNPDRLKREETEIGSSRTQGDRPPSISVSTRGGNSKGPSKTATPINASFTEPHRTRGPRASEAPLKRSHKKGAGLAAQIAAAAAAQDGEDSSMQGEEDEEDGPGQERYCYCDGISYGEMVACDGDKCEREWFHLDCVGLTRAPAKNGKSSLLLETSYSLLSRLAKWFCDECKENLKSAKFNGGNGR</sequence>
<dbReference type="Pfam" id="PF12998">
    <property type="entry name" value="ING"/>
    <property type="match status" value="1"/>
</dbReference>
<feature type="compositionally biased region" description="Polar residues" evidence="12">
    <location>
        <begin position="543"/>
        <end position="566"/>
    </location>
</feature>
<dbReference type="PROSITE" id="PS01359">
    <property type="entry name" value="ZF_PHD_1"/>
    <property type="match status" value="1"/>
</dbReference>
<evidence type="ECO:0000256" key="6">
    <source>
        <dbReference type="ARBA" id="ARBA00022853"/>
    </source>
</evidence>
<comment type="similarity">
    <text evidence="2 11">Belongs to the ING family.</text>
</comment>
<feature type="compositionally biased region" description="Low complexity" evidence="12">
    <location>
        <begin position="590"/>
        <end position="603"/>
    </location>
</feature>
<protein>
    <recommendedName>
        <fullName evidence="11">Chromatin modification-related protein</fullName>
    </recommendedName>
</protein>
<dbReference type="PROSITE" id="PS50016">
    <property type="entry name" value="ZF_PHD_2"/>
    <property type="match status" value="1"/>
</dbReference>
<feature type="compositionally biased region" description="Acidic residues" evidence="12">
    <location>
        <begin position="604"/>
        <end position="620"/>
    </location>
</feature>
<gene>
    <name evidence="14" type="ORF">IMSHALPRED_005306</name>
</gene>
<feature type="site" description="Histone H3K4me3 binding" evidence="8">
    <location>
        <position position="636"/>
    </location>
</feature>
<evidence type="ECO:0000256" key="1">
    <source>
        <dbReference type="ARBA" id="ARBA00004123"/>
    </source>
</evidence>
<feature type="binding site" evidence="9">
    <location>
        <position position="626"/>
    </location>
    <ligand>
        <name>Zn(2+)</name>
        <dbReference type="ChEBI" id="CHEBI:29105"/>
        <label>1</label>
    </ligand>
</feature>
<proteinExistence type="inferred from homology"/>
<feature type="compositionally biased region" description="Polar residues" evidence="12">
    <location>
        <begin position="111"/>
        <end position="148"/>
    </location>
</feature>
<comment type="caution">
    <text evidence="14">The sequence shown here is derived from an EMBL/GenBank/DDBJ whole genome shotgun (WGS) entry which is preliminary data.</text>
</comment>
<feature type="compositionally biased region" description="Basic and acidic residues" evidence="12">
    <location>
        <begin position="519"/>
        <end position="528"/>
    </location>
</feature>
<organism evidence="14 15">
    <name type="scientific">Imshaugia aleurites</name>
    <dbReference type="NCBI Taxonomy" id="172621"/>
    <lineage>
        <taxon>Eukaryota</taxon>
        <taxon>Fungi</taxon>
        <taxon>Dikarya</taxon>
        <taxon>Ascomycota</taxon>
        <taxon>Pezizomycotina</taxon>
        <taxon>Lecanoromycetes</taxon>
        <taxon>OSLEUM clade</taxon>
        <taxon>Lecanoromycetidae</taxon>
        <taxon>Lecanorales</taxon>
        <taxon>Lecanorineae</taxon>
        <taxon>Parmeliaceae</taxon>
        <taxon>Imshaugia</taxon>
    </lineage>
</organism>
<feature type="site" description="Histone H3K4me3 binding" evidence="8">
    <location>
        <position position="648"/>
    </location>
</feature>
<feature type="region of interest" description="Disordered" evidence="12">
    <location>
        <begin position="348"/>
        <end position="460"/>
    </location>
</feature>
<evidence type="ECO:0000256" key="9">
    <source>
        <dbReference type="PIRSR" id="PIRSR628651-51"/>
    </source>
</evidence>
<evidence type="ECO:0000256" key="12">
    <source>
        <dbReference type="SAM" id="MobiDB-lite"/>
    </source>
</evidence>
<dbReference type="SMART" id="SM01408">
    <property type="entry name" value="ING"/>
    <property type="match status" value="1"/>
</dbReference>
<evidence type="ECO:0000256" key="5">
    <source>
        <dbReference type="ARBA" id="ARBA00022833"/>
    </source>
</evidence>
<feature type="region of interest" description="Disordered" evidence="12">
    <location>
        <begin position="1"/>
        <end position="30"/>
    </location>
</feature>
<keyword evidence="15" id="KW-1185">Reference proteome</keyword>
<evidence type="ECO:0000256" key="10">
    <source>
        <dbReference type="PROSITE-ProRule" id="PRU00146"/>
    </source>
</evidence>
<feature type="binding site" evidence="9">
    <location>
        <position position="688"/>
    </location>
    <ligand>
        <name>Zn(2+)</name>
        <dbReference type="ChEBI" id="CHEBI:29105"/>
        <label>2</label>
    </ligand>
</feature>
<keyword evidence="7 11" id="KW-0539">Nucleus</keyword>
<evidence type="ECO:0000256" key="4">
    <source>
        <dbReference type="ARBA" id="ARBA00022771"/>
    </source>
</evidence>
<feature type="compositionally biased region" description="Polar residues" evidence="12">
    <location>
        <begin position="431"/>
        <end position="458"/>
    </location>
</feature>
<comment type="subcellular location">
    <subcellularLocation>
        <location evidence="1 11">Nucleus</location>
    </subcellularLocation>
</comment>
<evidence type="ECO:0000259" key="13">
    <source>
        <dbReference type="PROSITE" id="PS50016"/>
    </source>
</evidence>
<feature type="site" description="Histone H3K4me3 binding" evidence="8">
    <location>
        <position position="625"/>
    </location>
</feature>
<reference evidence="14" key="1">
    <citation type="submission" date="2021-03" db="EMBL/GenBank/DDBJ databases">
        <authorList>
            <person name="Tagirdzhanova G."/>
        </authorList>
    </citation>
    <scope>NUCLEOTIDE SEQUENCE</scope>
</reference>
<dbReference type="InterPro" id="IPR019787">
    <property type="entry name" value="Znf_PHD-finger"/>
</dbReference>
<dbReference type="SMART" id="SM00249">
    <property type="entry name" value="PHD"/>
    <property type="match status" value="1"/>
</dbReference>
<dbReference type="GO" id="GO:0006355">
    <property type="term" value="P:regulation of DNA-templated transcription"/>
    <property type="evidence" value="ECO:0007669"/>
    <property type="project" value="TreeGrafter"/>
</dbReference>
<feature type="binding site" evidence="9">
    <location>
        <position position="653"/>
    </location>
    <ligand>
        <name>Zn(2+)</name>
        <dbReference type="ChEBI" id="CHEBI:29105"/>
        <label>1</label>
    </ligand>
</feature>
<dbReference type="PANTHER" id="PTHR10333">
    <property type="entry name" value="INHIBITOR OF GROWTH PROTEIN"/>
    <property type="match status" value="1"/>
</dbReference>
<feature type="domain" description="PHD-type" evidence="13">
    <location>
        <begin position="623"/>
        <end position="691"/>
    </location>
</feature>
<feature type="compositionally biased region" description="Polar residues" evidence="12">
    <location>
        <begin position="387"/>
        <end position="400"/>
    </location>
</feature>
<evidence type="ECO:0000256" key="11">
    <source>
        <dbReference type="RuleBase" id="RU361213"/>
    </source>
</evidence>
<dbReference type="Proteomes" id="UP000664534">
    <property type="component" value="Unassembled WGS sequence"/>
</dbReference>
<feature type="compositionally biased region" description="Gly residues" evidence="12">
    <location>
        <begin position="502"/>
        <end position="514"/>
    </location>
</feature>
<keyword evidence="4 10" id="KW-0863">Zinc-finger</keyword>
<dbReference type="OrthoDB" id="4173905at2759"/>
<dbReference type="InterPro" id="IPR024610">
    <property type="entry name" value="ING_N_histone-binding"/>
</dbReference>
<keyword evidence="5 9" id="KW-0862">Zinc</keyword>
<dbReference type="GO" id="GO:0033698">
    <property type="term" value="C:Rpd3L complex"/>
    <property type="evidence" value="ECO:0007669"/>
    <property type="project" value="TreeGrafter"/>
</dbReference>
<dbReference type="Gene3D" id="3.30.40.10">
    <property type="entry name" value="Zinc/RING finger domain, C3HC4 (zinc finger)"/>
    <property type="match status" value="1"/>
</dbReference>
<evidence type="ECO:0000256" key="8">
    <source>
        <dbReference type="PIRSR" id="PIRSR628651-50"/>
    </source>
</evidence>
<feature type="region of interest" description="Disordered" evidence="12">
    <location>
        <begin position="111"/>
        <end position="151"/>
    </location>
</feature>
<evidence type="ECO:0000313" key="14">
    <source>
        <dbReference type="EMBL" id="CAF9921995.1"/>
    </source>
</evidence>
<dbReference type="GO" id="GO:0006325">
    <property type="term" value="P:chromatin organization"/>
    <property type="evidence" value="ECO:0007669"/>
    <property type="project" value="UniProtKB-KW"/>
</dbReference>
<feature type="binding site" evidence="9">
    <location>
        <position position="644"/>
    </location>
    <ligand>
        <name>Zn(2+)</name>
        <dbReference type="ChEBI" id="CHEBI:29105"/>
        <label>2</label>
    </ligand>
</feature>
<evidence type="ECO:0000256" key="3">
    <source>
        <dbReference type="ARBA" id="ARBA00022723"/>
    </source>
</evidence>
<accession>A0A8H3INU4</accession>
<dbReference type="SUPFAM" id="SSF57903">
    <property type="entry name" value="FYVE/PHD zinc finger"/>
    <property type="match status" value="1"/>
</dbReference>
<keyword evidence="6 11" id="KW-0156">Chromatin regulator</keyword>
<keyword evidence="3 9" id="KW-0479">Metal-binding</keyword>
<evidence type="ECO:0000256" key="7">
    <source>
        <dbReference type="ARBA" id="ARBA00023242"/>
    </source>
</evidence>
<dbReference type="EMBL" id="CAJPDT010000029">
    <property type="protein sequence ID" value="CAF9921995.1"/>
    <property type="molecule type" value="Genomic_DNA"/>
</dbReference>
<feature type="binding site" evidence="9">
    <location>
        <position position="650"/>
    </location>
    <ligand>
        <name>Zn(2+)</name>
        <dbReference type="ChEBI" id="CHEBI:29105"/>
        <label>1</label>
    </ligand>
</feature>
<feature type="region of interest" description="Disordered" evidence="12">
    <location>
        <begin position="499"/>
        <end position="621"/>
    </location>
</feature>
<dbReference type="GO" id="GO:0070210">
    <property type="term" value="C:Rpd3L-Expanded complex"/>
    <property type="evidence" value="ECO:0007669"/>
    <property type="project" value="TreeGrafter"/>
</dbReference>
<dbReference type="CDD" id="cd15505">
    <property type="entry name" value="PHD_ING"/>
    <property type="match status" value="1"/>
</dbReference>
<evidence type="ECO:0000313" key="15">
    <source>
        <dbReference type="Proteomes" id="UP000664534"/>
    </source>
</evidence>
<dbReference type="InterPro" id="IPR019786">
    <property type="entry name" value="Zinc_finger_PHD-type_CS"/>
</dbReference>
<dbReference type="PANTHER" id="PTHR10333:SF42">
    <property type="entry name" value="INHIBITOR OF GROWTH PROTEIN 5"/>
    <property type="match status" value="1"/>
</dbReference>
<dbReference type="Gene3D" id="6.10.140.1740">
    <property type="match status" value="1"/>
</dbReference>
<dbReference type="InterPro" id="IPR028651">
    <property type="entry name" value="ING_fam"/>
</dbReference>
<dbReference type="AlphaFoldDB" id="A0A8H3INU4"/>
<dbReference type="InterPro" id="IPR011011">
    <property type="entry name" value="Znf_FYVE_PHD"/>
</dbReference>